<sequence length="189" mass="20343">MSKFTRIPENTFKEIVINAGLLATNFNPKTAEVAESELMGATSGGTSFAATPSFIDYGEDIDNCPANTMELKRIDSIEAKLSGTFVTLNTALGKKLAAAADETEGKIVPRSALSETDFADIWLIGDYSGESGNGYIAIRLINALNTGGLQITTQNKAKGQFAFEFTGHYSIKNPEIVPYELYIKQEIGA</sequence>
<evidence type="ECO:0000313" key="1">
    <source>
        <dbReference type="EMBL" id="DAD88133.1"/>
    </source>
</evidence>
<dbReference type="EMBL" id="BK015036">
    <property type="protein sequence ID" value="DAD88133.1"/>
    <property type="molecule type" value="Genomic_DNA"/>
</dbReference>
<accession>A0A8S5N0D5</accession>
<proteinExistence type="predicted"/>
<reference evidence="1" key="1">
    <citation type="journal article" date="2021" name="Proc. Natl. Acad. Sci. U.S.A.">
        <title>A Catalog of Tens of Thousands of Viruses from Human Metagenomes Reveals Hidden Associations with Chronic Diseases.</title>
        <authorList>
            <person name="Tisza M.J."/>
            <person name="Buck C.B."/>
        </authorList>
    </citation>
    <scope>NUCLEOTIDE SEQUENCE</scope>
    <source>
        <strain evidence="1">CtiuX7</strain>
    </source>
</reference>
<name>A0A8S5N0D5_9CAUD</name>
<organism evidence="1">
    <name type="scientific">Siphoviridae sp. ctiuX7</name>
    <dbReference type="NCBI Taxonomy" id="2826436"/>
    <lineage>
        <taxon>Viruses</taxon>
        <taxon>Duplodnaviria</taxon>
        <taxon>Heunggongvirae</taxon>
        <taxon>Uroviricota</taxon>
        <taxon>Caudoviricetes</taxon>
    </lineage>
</organism>
<protein>
    <submittedName>
        <fullName evidence="1">Major tail protein</fullName>
    </submittedName>
</protein>